<keyword evidence="2" id="KW-1185">Reference proteome</keyword>
<dbReference type="Proteomes" id="UP000190166">
    <property type="component" value="Unassembled WGS sequence"/>
</dbReference>
<name>A0A1T5NPR7_9BACT</name>
<evidence type="ECO:0000313" key="1">
    <source>
        <dbReference type="EMBL" id="SKD02307.1"/>
    </source>
</evidence>
<dbReference type="AlphaFoldDB" id="A0A1T5NPR7"/>
<dbReference type="EMBL" id="FUZZ01000001">
    <property type="protein sequence ID" value="SKD02307.1"/>
    <property type="molecule type" value="Genomic_DNA"/>
</dbReference>
<sequence>MTTSNKLLLGFSGVLVLLMLFSAIILKANYNKGITNTEQHQPQQDPDYAKVTLPAFKALVLKNTAAINEKHEATIYVRESPEYHLEFYKNATYNMSGDTLIVEISKSRDITLYAPAMSYIDNRSDYGISLSDIKSPSLEINAGNDVRTFMISTKINSFAYTGGKNNTLEVNEDNILDSVKVTMDKRGSLYFYAPYQSGEFRVDSLDNLNITGKSLQSLKRIN</sequence>
<dbReference type="RefSeq" id="WP_079469657.1">
    <property type="nucleotide sequence ID" value="NZ_FUZZ01000001.1"/>
</dbReference>
<organism evidence="1 2">
    <name type="scientific">Chitinophaga ginsengisegetis</name>
    <dbReference type="NCBI Taxonomy" id="393003"/>
    <lineage>
        <taxon>Bacteria</taxon>
        <taxon>Pseudomonadati</taxon>
        <taxon>Bacteroidota</taxon>
        <taxon>Chitinophagia</taxon>
        <taxon>Chitinophagales</taxon>
        <taxon>Chitinophagaceae</taxon>
        <taxon>Chitinophaga</taxon>
    </lineage>
</organism>
<proteinExistence type="predicted"/>
<dbReference type="STRING" id="393003.SAMN05660461_2485"/>
<reference evidence="2" key="1">
    <citation type="submission" date="2017-02" db="EMBL/GenBank/DDBJ databases">
        <authorList>
            <person name="Varghese N."/>
            <person name="Submissions S."/>
        </authorList>
    </citation>
    <scope>NUCLEOTIDE SEQUENCE [LARGE SCALE GENOMIC DNA]</scope>
    <source>
        <strain evidence="2">DSM 18108</strain>
    </source>
</reference>
<accession>A0A1T5NPR7</accession>
<protein>
    <submittedName>
        <fullName evidence="1">Uncharacterized protein</fullName>
    </submittedName>
</protein>
<gene>
    <name evidence="1" type="ORF">SAMN05660461_2485</name>
</gene>
<evidence type="ECO:0000313" key="2">
    <source>
        <dbReference type="Proteomes" id="UP000190166"/>
    </source>
</evidence>